<sequence>MTLGFSFSRTLHGIPGCGKTILSSAILQNVLQHCEDDPSRVVAYFFFSFNDIQKQNTKLMVRSIICQLSQQRVMVPESLNTFSTYNNRQRQPSLHALLEVTTYNAGVSMRLYNI</sequence>
<dbReference type="Gene3D" id="3.40.50.300">
    <property type="entry name" value="P-loop containing nucleotide triphosphate hydrolases"/>
    <property type="match status" value="1"/>
</dbReference>
<evidence type="ECO:0000313" key="4">
    <source>
        <dbReference type="Proteomes" id="UP000624244"/>
    </source>
</evidence>
<feature type="domain" description="Nephrocystin 3-like N-terminal" evidence="2">
    <location>
        <begin position="11"/>
        <end position="99"/>
    </location>
</feature>
<dbReference type="Pfam" id="PF24883">
    <property type="entry name" value="NPHP3_N"/>
    <property type="match status" value="1"/>
</dbReference>
<evidence type="ECO:0000259" key="2">
    <source>
        <dbReference type="Pfam" id="PF24883"/>
    </source>
</evidence>
<dbReference type="PANTHER" id="PTHR10039:SF16">
    <property type="entry name" value="GPI INOSITOL-DEACYLASE"/>
    <property type="match status" value="1"/>
</dbReference>
<protein>
    <recommendedName>
        <fullName evidence="2">Nephrocystin 3-like N-terminal domain-containing protein</fullName>
    </recommendedName>
</protein>
<proteinExistence type="predicted"/>
<name>A0A8H5ZMS5_COCSA</name>
<dbReference type="EMBL" id="WNKQ01000002">
    <property type="protein sequence ID" value="KAF5853538.1"/>
    <property type="molecule type" value="Genomic_DNA"/>
</dbReference>
<reference evidence="3" key="1">
    <citation type="submission" date="2019-11" db="EMBL/GenBank/DDBJ databases">
        <title>Bipolaris sorokiniana Genome sequencing.</title>
        <authorList>
            <person name="Wang H."/>
        </authorList>
    </citation>
    <scope>NUCLEOTIDE SEQUENCE</scope>
</reference>
<dbReference type="InterPro" id="IPR027417">
    <property type="entry name" value="P-loop_NTPase"/>
</dbReference>
<gene>
    <name evidence="3" type="ORF">GGP41_002101</name>
</gene>
<keyword evidence="1" id="KW-0677">Repeat</keyword>
<dbReference type="PANTHER" id="PTHR10039">
    <property type="entry name" value="AMELOGENIN"/>
    <property type="match status" value="1"/>
</dbReference>
<dbReference type="Proteomes" id="UP000624244">
    <property type="component" value="Unassembled WGS sequence"/>
</dbReference>
<evidence type="ECO:0000313" key="3">
    <source>
        <dbReference type="EMBL" id="KAF5853538.1"/>
    </source>
</evidence>
<dbReference type="AlphaFoldDB" id="A0A8H5ZMS5"/>
<organism evidence="3 4">
    <name type="scientific">Cochliobolus sativus</name>
    <name type="common">Common root rot and spot blotch fungus</name>
    <name type="synonym">Bipolaris sorokiniana</name>
    <dbReference type="NCBI Taxonomy" id="45130"/>
    <lineage>
        <taxon>Eukaryota</taxon>
        <taxon>Fungi</taxon>
        <taxon>Dikarya</taxon>
        <taxon>Ascomycota</taxon>
        <taxon>Pezizomycotina</taxon>
        <taxon>Dothideomycetes</taxon>
        <taxon>Pleosporomycetidae</taxon>
        <taxon>Pleosporales</taxon>
        <taxon>Pleosporineae</taxon>
        <taxon>Pleosporaceae</taxon>
        <taxon>Bipolaris</taxon>
    </lineage>
</organism>
<evidence type="ECO:0000256" key="1">
    <source>
        <dbReference type="ARBA" id="ARBA00022737"/>
    </source>
</evidence>
<dbReference type="InterPro" id="IPR056884">
    <property type="entry name" value="NPHP3-like_N"/>
</dbReference>
<dbReference type="SUPFAM" id="SSF52540">
    <property type="entry name" value="P-loop containing nucleoside triphosphate hydrolases"/>
    <property type="match status" value="1"/>
</dbReference>
<accession>A0A8H5ZMS5</accession>
<comment type="caution">
    <text evidence="3">The sequence shown here is derived from an EMBL/GenBank/DDBJ whole genome shotgun (WGS) entry which is preliminary data.</text>
</comment>